<feature type="region of interest" description="Disordered" evidence="1">
    <location>
        <begin position="1"/>
        <end position="67"/>
    </location>
</feature>
<evidence type="ECO:0000256" key="1">
    <source>
        <dbReference type="SAM" id="MobiDB-lite"/>
    </source>
</evidence>
<feature type="compositionally biased region" description="Low complexity" evidence="1">
    <location>
        <begin position="14"/>
        <end position="27"/>
    </location>
</feature>
<dbReference type="Pfam" id="PF11223">
    <property type="entry name" value="DUF3020"/>
    <property type="match status" value="1"/>
</dbReference>
<sequence>MAPVHKILRNRATPVPSSACSSMPSSPRLGSCEQESGSLEMIRKKNRERKMIWRKNNSGKNKDNDLKCRVKKRANDLYGPFDSVAKQMFVEQEFQKRRNKRLARENRANSSGSPQPTPSVGYEDVADMLGFSSSNFTNTPTESSPTPMPEEVPNVIPTFFRGSLEISTKRRFVPEASAALNDDTIAIAQALVDFSQTFC</sequence>
<dbReference type="OrthoDB" id="5595797at2759"/>
<evidence type="ECO:0000259" key="2">
    <source>
        <dbReference type="Pfam" id="PF11223"/>
    </source>
</evidence>
<dbReference type="AlphaFoldDB" id="A0A137P6M3"/>
<protein>
    <recommendedName>
        <fullName evidence="2">DUF3020 domain-containing protein</fullName>
    </recommendedName>
</protein>
<feature type="compositionally biased region" description="Low complexity" evidence="1">
    <location>
        <begin position="133"/>
        <end position="145"/>
    </location>
</feature>
<evidence type="ECO:0000313" key="3">
    <source>
        <dbReference type="EMBL" id="KXN70584.1"/>
    </source>
</evidence>
<feature type="region of interest" description="Disordered" evidence="1">
    <location>
        <begin position="133"/>
        <end position="152"/>
    </location>
</feature>
<gene>
    <name evidence="3" type="ORF">CONCODRAFT_78763</name>
</gene>
<dbReference type="EMBL" id="KQ964498">
    <property type="protein sequence ID" value="KXN70584.1"/>
    <property type="molecule type" value="Genomic_DNA"/>
</dbReference>
<organism evidence="3 4">
    <name type="scientific">Conidiobolus coronatus (strain ATCC 28846 / CBS 209.66 / NRRL 28638)</name>
    <name type="common">Delacroixia coronata</name>
    <dbReference type="NCBI Taxonomy" id="796925"/>
    <lineage>
        <taxon>Eukaryota</taxon>
        <taxon>Fungi</taxon>
        <taxon>Fungi incertae sedis</taxon>
        <taxon>Zoopagomycota</taxon>
        <taxon>Entomophthoromycotina</taxon>
        <taxon>Entomophthoromycetes</taxon>
        <taxon>Entomophthorales</taxon>
        <taxon>Ancylistaceae</taxon>
        <taxon>Conidiobolus</taxon>
    </lineage>
</organism>
<reference evidence="3 4" key="1">
    <citation type="journal article" date="2015" name="Genome Biol. Evol.">
        <title>Phylogenomic analyses indicate that early fungi evolved digesting cell walls of algal ancestors of land plants.</title>
        <authorList>
            <person name="Chang Y."/>
            <person name="Wang S."/>
            <person name="Sekimoto S."/>
            <person name="Aerts A.L."/>
            <person name="Choi C."/>
            <person name="Clum A."/>
            <person name="LaButti K.M."/>
            <person name="Lindquist E.A."/>
            <person name="Yee Ngan C."/>
            <person name="Ohm R.A."/>
            <person name="Salamov A.A."/>
            <person name="Grigoriev I.V."/>
            <person name="Spatafora J.W."/>
            <person name="Berbee M.L."/>
        </authorList>
    </citation>
    <scope>NUCLEOTIDE SEQUENCE [LARGE SCALE GENOMIC DNA]</scope>
    <source>
        <strain evidence="3 4">NRRL 28638</strain>
    </source>
</reference>
<feature type="region of interest" description="Disordered" evidence="1">
    <location>
        <begin position="96"/>
        <end position="123"/>
    </location>
</feature>
<proteinExistence type="predicted"/>
<accession>A0A137P6M3</accession>
<dbReference type="InterPro" id="IPR021386">
    <property type="entry name" value="SPP41_DUF3020"/>
</dbReference>
<feature type="domain" description="DUF3020" evidence="2">
    <location>
        <begin position="46"/>
        <end position="94"/>
    </location>
</feature>
<keyword evidence="4" id="KW-1185">Reference proteome</keyword>
<name>A0A137P6M3_CONC2</name>
<dbReference type="Proteomes" id="UP000070444">
    <property type="component" value="Unassembled WGS sequence"/>
</dbReference>
<evidence type="ECO:0000313" key="4">
    <source>
        <dbReference type="Proteomes" id="UP000070444"/>
    </source>
</evidence>
<dbReference type="STRING" id="796925.A0A137P6M3"/>